<dbReference type="STRING" id="305507.SAMN04489724_0726"/>
<feature type="transmembrane region" description="Helical" evidence="1">
    <location>
        <begin position="36"/>
        <end position="55"/>
    </location>
</feature>
<accession>A0A1I6XXX2</accession>
<protein>
    <submittedName>
        <fullName evidence="2">Uncharacterized protein</fullName>
    </submittedName>
</protein>
<reference evidence="3" key="1">
    <citation type="submission" date="2016-10" db="EMBL/GenBank/DDBJ databases">
        <authorList>
            <person name="Varghese N."/>
            <person name="Submissions S."/>
        </authorList>
    </citation>
    <scope>NUCLEOTIDE SEQUENCE [LARGE SCALE GENOMIC DNA]</scope>
    <source>
        <strain evidence="3">DSM 23445</strain>
    </source>
</reference>
<keyword evidence="1" id="KW-0812">Transmembrane</keyword>
<dbReference type="RefSeq" id="WP_091691329.1">
    <property type="nucleotide sequence ID" value="NZ_FPBF01000001.1"/>
</dbReference>
<name>A0A1I6XXX2_9BACT</name>
<dbReference type="AlphaFoldDB" id="A0A1I6XXX2"/>
<gene>
    <name evidence="2" type="ORF">SAMN04489724_0726</name>
</gene>
<keyword evidence="1" id="KW-1133">Transmembrane helix</keyword>
<proteinExistence type="predicted"/>
<keyword evidence="3" id="KW-1185">Reference proteome</keyword>
<evidence type="ECO:0000256" key="1">
    <source>
        <dbReference type="SAM" id="Phobius"/>
    </source>
</evidence>
<evidence type="ECO:0000313" key="3">
    <source>
        <dbReference type="Proteomes" id="UP000199673"/>
    </source>
</evidence>
<dbReference type="EMBL" id="FPBF01000001">
    <property type="protein sequence ID" value="SFT43160.1"/>
    <property type="molecule type" value="Genomic_DNA"/>
</dbReference>
<keyword evidence="1" id="KW-0472">Membrane</keyword>
<organism evidence="2 3">
    <name type="scientific">Algoriphagus locisalis</name>
    <dbReference type="NCBI Taxonomy" id="305507"/>
    <lineage>
        <taxon>Bacteria</taxon>
        <taxon>Pseudomonadati</taxon>
        <taxon>Bacteroidota</taxon>
        <taxon>Cytophagia</taxon>
        <taxon>Cytophagales</taxon>
        <taxon>Cyclobacteriaceae</taxon>
        <taxon>Algoriphagus</taxon>
    </lineage>
</organism>
<dbReference type="Proteomes" id="UP000199673">
    <property type="component" value="Unassembled WGS sequence"/>
</dbReference>
<sequence>MQKIPKIKDFKAPDNYFESLPERIMDRIQPNRSFHWMKYAAAAAILIISLGVWQFNTSTSQFETLAMDEEVNLYIESQYWTAEDVLTMVDNPEEILDQILAEEMVYEVEDLSENDQNWY</sequence>
<evidence type="ECO:0000313" key="2">
    <source>
        <dbReference type="EMBL" id="SFT43160.1"/>
    </source>
</evidence>
<dbReference type="OrthoDB" id="893763at2"/>